<dbReference type="PROSITE" id="PS00622">
    <property type="entry name" value="HTH_LUXR_1"/>
    <property type="match status" value="1"/>
</dbReference>
<dbReference type="PROSITE" id="PS50043">
    <property type="entry name" value="HTH_LUXR_2"/>
    <property type="match status" value="1"/>
</dbReference>
<evidence type="ECO:0000256" key="1">
    <source>
        <dbReference type="ARBA" id="ARBA00022741"/>
    </source>
</evidence>
<keyword evidence="1" id="KW-0547">Nucleotide-binding</keyword>
<gene>
    <name evidence="4" type="ORF">ACFOZ4_03665</name>
</gene>
<keyword evidence="2" id="KW-0067">ATP-binding</keyword>
<keyword evidence="5" id="KW-1185">Reference proteome</keyword>
<dbReference type="SUPFAM" id="SSF52540">
    <property type="entry name" value="P-loop containing nucleoside triphosphate hydrolases"/>
    <property type="match status" value="1"/>
</dbReference>
<dbReference type="EMBL" id="JBHSAY010000003">
    <property type="protein sequence ID" value="MFC4129697.1"/>
    <property type="molecule type" value="Genomic_DNA"/>
</dbReference>
<organism evidence="4 5">
    <name type="scientific">Hamadaea flava</name>
    <dbReference type="NCBI Taxonomy" id="1742688"/>
    <lineage>
        <taxon>Bacteria</taxon>
        <taxon>Bacillati</taxon>
        <taxon>Actinomycetota</taxon>
        <taxon>Actinomycetes</taxon>
        <taxon>Micromonosporales</taxon>
        <taxon>Micromonosporaceae</taxon>
        <taxon>Hamadaea</taxon>
    </lineage>
</organism>
<proteinExistence type="predicted"/>
<comment type="caution">
    <text evidence="4">The sequence shown here is derived from an EMBL/GenBank/DDBJ whole genome shotgun (WGS) entry which is preliminary data.</text>
</comment>
<name>A0ABV8LFL1_9ACTN</name>
<dbReference type="Gene3D" id="1.10.10.10">
    <property type="entry name" value="Winged helix-like DNA-binding domain superfamily/Winged helix DNA-binding domain"/>
    <property type="match status" value="1"/>
</dbReference>
<evidence type="ECO:0000313" key="5">
    <source>
        <dbReference type="Proteomes" id="UP001595816"/>
    </source>
</evidence>
<dbReference type="CDD" id="cd06170">
    <property type="entry name" value="LuxR_C_like"/>
    <property type="match status" value="1"/>
</dbReference>
<dbReference type="InterPro" id="IPR016032">
    <property type="entry name" value="Sig_transdc_resp-reg_C-effctor"/>
</dbReference>
<dbReference type="PRINTS" id="PR00038">
    <property type="entry name" value="HTHLUXR"/>
</dbReference>
<dbReference type="Proteomes" id="UP001595816">
    <property type="component" value="Unassembled WGS sequence"/>
</dbReference>
<evidence type="ECO:0000313" key="4">
    <source>
        <dbReference type="EMBL" id="MFC4129697.1"/>
    </source>
</evidence>
<evidence type="ECO:0000256" key="2">
    <source>
        <dbReference type="ARBA" id="ARBA00022840"/>
    </source>
</evidence>
<dbReference type="SUPFAM" id="SSF46894">
    <property type="entry name" value="C-terminal effector domain of the bipartite response regulators"/>
    <property type="match status" value="1"/>
</dbReference>
<dbReference type="PANTHER" id="PTHR16305:SF35">
    <property type="entry name" value="TRANSCRIPTIONAL ACTIVATOR DOMAIN"/>
    <property type="match status" value="1"/>
</dbReference>
<dbReference type="InterPro" id="IPR027417">
    <property type="entry name" value="P-loop_NTPase"/>
</dbReference>
<evidence type="ECO:0000259" key="3">
    <source>
        <dbReference type="PROSITE" id="PS50043"/>
    </source>
</evidence>
<dbReference type="Pfam" id="PF00196">
    <property type="entry name" value="GerE"/>
    <property type="match status" value="1"/>
</dbReference>
<dbReference type="PANTHER" id="PTHR16305">
    <property type="entry name" value="TESTICULAR SOLUBLE ADENYLYL CYCLASE"/>
    <property type="match status" value="1"/>
</dbReference>
<sequence>MRFVGRAVELGALAGHARAVVDERRLRVVLLIAEPGRGASGLLEEFHRRTPALRYARVAPPRAAGAPALWPWQRVLADLGSPSAVDDVWSAQAALSQAFAETGPVLVALDDLHRAAEETLTLLAEYADQPPATPTLVVAVVRPAVAETLPSGPAAYRVWLPGLSRDEVGEMLAGTVAWPVPEALATQLRRRTDGSPALLTAVAGQLRESDDGRRRVALRWPESATAPITGRLAALTEPARHVLGIASVVGREFDLSIVEEVAGDAALPALEEAITAGLIRPVTDRVFAFDSALVRELSYDSLGLTETAGLHEAVADALLSVGARAGERAPTVAELSHHLVAAAVLGGDERLDRAVAATVASARAAERPAEAADAFAVAVELASRAQWSPGHLGRLLVAYGSAQLQSAHREQARDAFAAAVRLGRQAKDAGLLAEAALAYGPRSGSGATAEPTDPQRATALTEALALLNAPLPPRPPAPEDELRGYLRGADLSTVARLRARLALESTGAAARTLAEQSLAAARECADPRAMAEALLAQVEPDADQLRQALREAGALDDGVLLSRAHRAVAALSMRDGDLGLADRHLAEVDGVPEIAAHRLVLAGKVAAAREHLTVTADLEGLAAYAGLRLLDGDPGDLGDRLRDVGGPLWITAAQSWIARADGRDELAGALIEELAAQPLDPWTIAFVVAAEPDAAAADRLGARLSAYQGKWIVAGPATASAGPTALMAARLEADPKRVTAWLDDATRVVGNTPWLAWLRWERARLRADAQDVKGARTFAAERGLSGLVRRIDRFEPPDGRTLTRREQEVLELAAAGASAREIAERLVIGERTVETHLANIYRKLGVRSRVELVAHLRDSRRPV</sequence>
<accession>A0ABV8LFL1</accession>
<dbReference type="RefSeq" id="WP_253759876.1">
    <property type="nucleotide sequence ID" value="NZ_JAMZDZ010000001.1"/>
</dbReference>
<dbReference type="InterPro" id="IPR000792">
    <property type="entry name" value="Tscrpt_reg_LuxR_C"/>
</dbReference>
<feature type="domain" description="HTH luxR-type" evidence="3">
    <location>
        <begin position="795"/>
        <end position="860"/>
    </location>
</feature>
<dbReference type="SMART" id="SM00421">
    <property type="entry name" value="HTH_LUXR"/>
    <property type="match status" value="1"/>
</dbReference>
<reference evidence="5" key="1">
    <citation type="journal article" date="2019" name="Int. J. Syst. Evol. Microbiol.">
        <title>The Global Catalogue of Microorganisms (GCM) 10K type strain sequencing project: providing services to taxonomists for standard genome sequencing and annotation.</title>
        <authorList>
            <consortium name="The Broad Institute Genomics Platform"/>
            <consortium name="The Broad Institute Genome Sequencing Center for Infectious Disease"/>
            <person name="Wu L."/>
            <person name="Ma J."/>
        </authorList>
    </citation>
    <scope>NUCLEOTIDE SEQUENCE [LARGE SCALE GENOMIC DNA]</scope>
    <source>
        <strain evidence="5">CGMCC 4.7289</strain>
    </source>
</reference>
<dbReference type="InterPro" id="IPR036388">
    <property type="entry name" value="WH-like_DNA-bd_sf"/>
</dbReference>
<protein>
    <submittedName>
        <fullName evidence="4">LuxR C-terminal-related transcriptional regulator</fullName>
    </submittedName>
</protein>